<feature type="region of interest" description="Disordered" evidence="1">
    <location>
        <begin position="124"/>
        <end position="143"/>
    </location>
</feature>
<protein>
    <recommendedName>
        <fullName evidence="2">Phasin domain-containing protein</fullName>
    </recommendedName>
</protein>
<evidence type="ECO:0000313" key="4">
    <source>
        <dbReference type="Proteomes" id="UP001055039"/>
    </source>
</evidence>
<reference evidence="3" key="1">
    <citation type="journal article" date="2021" name="Front. Microbiol.">
        <title>Comprehensive Comparative Genomics and Phenotyping of Methylobacterium Species.</title>
        <authorList>
            <person name="Alessa O."/>
            <person name="Ogura Y."/>
            <person name="Fujitani Y."/>
            <person name="Takami H."/>
            <person name="Hayashi T."/>
            <person name="Sahin N."/>
            <person name="Tani A."/>
        </authorList>
    </citation>
    <scope>NUCLEOTIDE SEQUENCE</scope>
    <source>
        <strain evidence="3">NBRC 15686</strain>
    </source>
</reference>
<comment type="caution">
    <text evidence="3">The sequence shown here is derived from an EMBL/GenBank/DDBJ whole genome shotgun (WGS) entry which is preliminary data.</text>
</comment>
<dbReference type="RefSeq" id="WP_238221479.1">
    <property type="nucleotide sequence ID" value="NZ_BAAADH010000020.1"/>
</dbReference>
<feature type="domain" description="Phasin" evidence="2">
    <location>
        <begin position="202"/>
        <end position="266"/>
    </location>
</feature>
<name>A0ABQ4U8S3_9HYPH</name>
<dbReference type="InterPro" id="IPR018968">
    <property type="entry name" value="Phasin"/>
</dbReference>
<feature type="compositionally biased region" description="Polar residues" evidence="1">
    <location>
        <begin position="16"/>
        <end position="26"/>
    </location>
</feature>
<accession>A0ABQ4U8S3</accession>
<reference evidence="3" key="2">
    <citation type="submission" date="2021-08" db="EMBL/GenBank/DDBJ databases">
        <authorList>
            <person name="Tani A."/>
            <person name="Ola A."/>
            <person name="Ogura Y."/>
            <person name="Katsura K."/>
            <person name="Hayashi T."/>
        </authorList>
    </citation>
    <scope>NUCLEOTIDE SEQUENCE</scope>
    <source>
        <strain evidence="3">NBRC 15686</strain>
    </source>
</reference>
<proteinExistence type="predicted"/>
<dbReference type="Pfam" id="PF09361">
    <property type="entry name" value="Phasin_2"/>
    <property type="match status" value="1"/>
</dbReference>
<feature type="region of interest" description="Disordered" evidence="1">
    <location>
        <begin position="1"/>
        <end position="109"/>
    </location>
</feature>
<sequence>MSSSRRRGRPPGAPANSQPPTLTAPQSEVADALLAETSADKGQENESRPSEQEPETAVTEVPAVEAAAEPPAGDASAETGASSTEPATVSATGSAPVEAQADENDQPIEPPAQDAVEAAAVPDDAPVAPSAPESLVSGAAEAAAETAQTAVETTNETLAQTLAETALLPGLAETKATKGAAPQSHSVHIGASFAFVPSFAPITEINAKLFAFARGEGEAALAHIQALARAKSPAEALRLQVTEMQRAADASLTCFSEIVRSANRLSDSARRH</sequence>
<organism evidence="3 4">
    <name type="scientific">Methylorubrum aminovorans</name>
    <dbReference type="NCBI Taxonomy" id="269069"/>
    <lineage>
        <taxon>Bacteria</taxon>
        <taxon>Pseudomonadati</taxon>
        <taxon>Pseudomonadota</taxon>
        <taxon>Alphaproteobacteria</taxon>
        <taxon>Hyphomicrobiales</taxon>
        <taxon>Methylobacteriaceae</taxon>
        <taxon>Methylorubrum</taxon>
    </lineage>
</organism>
<dbReference type="Proteomes" id="UP001055039">
    <property type="component" value="Unassembled WGS sequence"/>
</dbReference>
<gene>
    <name evidence="3" type="ORF">LNAOJCKE_0002</name>
</gene>
<dbReference type="EMBL" id="BPRC01000001">
    <property type="protein sequence ID" value="GJE62813.1"/>
    <property type="molecule type" value="Genomic_DNA"/>
</dbReference>
<feature type="compositionally biased region" description="Low complexity" evidence="1">
    <location>
        <begin position="55"/>
        <end position="72"/>
    </location>
</feature>
<evidence type="ECO:0000313" key="3">
    <source>
        <dbReference type="EMBL" id="GJE62813.1"/>
    </source>
</evidence>
<evidence type="ECO:0000259" key="2">
    <source>
        <dbReference type="Pfam" id="PF09361"/>
    </source>
</evidence>
<keyword evidence="4" id="KW-1185">Reference proteome</keyword>
<evidence type="ECO:0000256" key="1">
    <source>
        <dbReference type="SAM" id="MobiDB-lite"/>
    </source>
</evidence>
<feature type="compositionally biased region" description="Basic and acidic residues" evidence="1">
    <location>
        <begin position="38"/>
        <end position="51"/>
    </location>
</feature>
<feature type="compositionally biased region" description="Polar residues" evidence="1">
    <location>
        <begin position="79"/>
        <end position="93"/>
    </location>
</feature>